<dbReference type="Proteomes" id="UP001157017">
    <property type="component" value="Unassembled WGS sequence"/>
</dbReference>
<feature type="compositionally biased region" description="Basic residues" evidence="1">
    <location>
        <begin position="88"/>
        <end position="109"/>
    </location>
</feature>
<dbReference type="PANTHER" id="PTHR45138">
    <property type="entry name" value="REGULATORY COMPONENTS OF SENSORY TRANSDUCTION SYSTEM"/>
    <property type="match status" value="1"/>
</dbReference>
<protein>
    <recommendedName>
        <fullName evidence="2">GGDEF domain-containing protein</fullName>
    </recommendedName>
</protein>
<dbReference type="InterPro" id="IPR050469">
    <property type="entry name" value="Diguanylate_Cyclase"/>
</dbReference>
<feature type="region of interest" description="Disordered" evidence="1">
    <location>
        <begin position="77"/>
        <end position="109"/>
    </location>
</feature>
<accession>A0ABQ6JLQ7</accession>
<dbReference type="InterPro" id="IPR000160">
    <property type="entry name" value="GGDEF_dom"/>
</dbReference>
<dbReference type="EMBL" id="BSUZ01000001">
    <property type="protein sequence ID" value="GMA88717.1"/>
    <property type="molecule type" value="Genomic_DNA"/>
</dbReference>
<dbReference type="PANTHER" id="PTHR45138:SF9">
    <property type="entry name" value="DIGUANYLATE CYCLASE DGCM-RELATED"/>
    <property type="match status" value="1"/>
</dbReference>
<dbReference type="SUPFAM" id="SSF55073">
    <property type="entry name" value="Nucleotide cyclase"/>
    <property type="match status" value="1"/>
</dbReference>
<dbReference type="InterPro" id="IPR029787">
    <property type="entry name" value="Nucleotide_cyclase"/>
</dbReference>
<feature type="domain" description="GGDEF" evidence="2">
    <location>
        <begin position="35"/>
        <end position="85"/>
    </location>
</feature>
<evidence type="ECO:0000259" key="2">
    <source>
        <dbReference type="Pfam" id="PF00990"/>
    </source>
</evidence>
<name>A0ABQ6JLQ7_9ACTN</name>
<dbReference type="InterPro" id="IPR043128">
    <property type="entry name" value="Rev_trsase/Diguanyl_cyclase"/>
</dbReference>
<dbReference type="Gene3D" id="3.30.70.270">
    <property type="match status" value="1"/>
</dbReference>
<organism evidence="3 4">
    <name type="scientific">Angustibacter aerolatus</name>
    <dbReference type="NCBI Taxonomy" id="1162965"/>
    <lineage>
        <taxon>Bacteria</taxon>
        <taxon>Bacillati</taxon>
        <taxon>Actinomycetota</taxon>
        <taxon>Actinomycetes</taxon>
        <taxon>Kineosporiales</taxon>
        <taxon>Kineosporiaceae</taxon>
    </lineage>
</organism>
<dbReference type="Pfam" id="PF00990">
    <property type="entry name" value="GGDEF"/>
    <property type="match status" value="1"/>
</dbReference>
<sequence length="109" mass="11791">MSVGLALCALVVHHGRELHGAVARRAQAARLTEQALTDPLTGLGNRRAMQQALARLDEGQHAVLSVDLDGFKEVNDLLGHTRGDQAAGRRRRPPARGRARGRAGVPHRR</sequence>
<reference evidence="4" key="1">
    <citation type="journal article" date="2019" name="Int. J. Syst. Evol. Microbiol.">
        <title>The Global Catalogue of Microorganisms (GCM) 10K type strain sequencing project: providing services to taxonomists for standard genome sequencing and annotation.</title>
        <authorList>
            <consortium name="The Broad Institute Genomics Platform"/>
            <consortium name="The Broad Institute Genome Sequencing Center for Infectious Disease"/>
            <person name="Wu L."/>
            <person name="Ma J."/>
        </authorList>
    </citation>
    <scope>NUCLEOTIDE SEQUENCE [LARGE SCALE GENOMIC DNA]</scope>
    <source>
        <strain evidence="4">NBRC 108730</strain>
    </source>
</reference>
<comment type="caution">
    <text evidence="3">The sequence shown here is derived from an EMBL/GenBank/DDBJ whole genome shotgun (WGS) entry which is preliminary data.</text>
</comment>
<evidence type="ECO:0000256" key="1">
    <source>
        <dbReference type="SAM" id="MobiDB-lite"/>
    </source>
</evidence>
<evidence type="ECO:0000313" key="3">
    <source>
        <dbReference type="EMBL" id="GMA88717.1"/>
    </source>
</evidence>
<proteinExistence type="predicted"/>
<evidence type="ECO:0000313" key="4">
    <source>
        <dbReference type="Proteomes" id="UP001157017"/>
    </source>
</evidence>
<keyword evidence="4" id="KW-1185">Reference proteome</keyword>
<gene>
    <name evidence="3" type="ORF">GCM10025868_39670</name>
</gene>
<dbReference type="NCBIfam" id="TIGR00254">
    <property type="entry name" value="GGDEF"/>
    <property type="match status" value="1"/>
</dbReference>